<organism evidence="10">
    <name type="scientific">Dickeya zeae</name>
    <dbReference type="NCBI Taxonomy" id="204042"/>
    <lineage>
        <taxon>Bacteria</taxon>
        <taxon>Pseudomonadati</taxon>
        <taxon>Pseudomonadota</taxon>
        <taxon>Gammaproteobacteria</taxon>
        <taxon>Enterobacterales</taxon>
        <taxon>Pectobacteriaceae</taxon>
        <taxon>Dickeya</taxon>
    </lineage>
</organism>
<keyword evidence="4" id="KW-0597">Phosphoprotein</keyword>
<dbReference type="InterPro" id="IPR013968">
    <property type="entry name" value="PKS_KR"/>
</dbReference>
<dbReference type="Gene3D" id="3.40.50.720">
    <property type="entry name" value="NAD(P)-binding Rossmann-like Domain"/>
    <property type="match status" value="1"/>
</dbReference>
<dbReference type="InterPro" id="IPR016035">
    <property type="entry name" value="Acyl_Trfase/lysoPLipase"/>
</dbReference>
<proteinExistence type="inferred from homology"/>
<dbReference type="InterPro" id="IPR014031">
    <property type="entry name" value="Ketoacyl_synth_C"/>
</dbReference>
<name>S5RNJ9_9GAMM</name>
<dbReference type="NCBIfam" id="TIGR02813">
    <property type="entry name" value="omega_3_PfaA"/>
    <property type="match status" value="1"/>
</dbReference>
<dbReference type="SUPFAM" id="SSF47336">
    <property type="entry name" value="ACP-like"/>
    <property type="match status" value="1"/>
</dbReference>
<dbReference type="InterPro" id="IPR014030">
    <property type="entry name" value="Ketoacyl_synth_N"/>
</dbReference>
<dbReference type="InterPro" id="IPR018201">
    <property type="entry name" value="Ketoacyl_synth_AS"/>
</dbReference>
<dbReference type="Gene3D" id="3.40.366.10">
    <property type="entry name" value="Malonyl-Coenzyme A Acyl Carrier Protein, domain 2"/>
    <property type="match status" value="1"/>
</dbReference>
<feature type="region of interest" description="C-terminal hotdog fold" evidence="6">
    <location>
        <begin position="2184"/>
        <end position="2333"/>
    </location>
</feature>
<evidence type="ECO:0000313" key="10">
    <source>
        <dbReference type="EMBL" id="AGS15007.1"/>
    </source>
</evidence>
<evidence type="ECO:0000256" key="1">
    <source>
        <dbReference type="ARBA" id="ARBA00005194"/>
    </source>
</evidence>
<evidence type="ECO:0000256" key="3">
    <source>
        <dbReference type="ARBA" id="ARBA00022450"/>
    </source>
</evidence>
<feature type="compositionally biased region" description="Polar residues" evidence="7">
    <location>
        <begin position="1003"/>
        <end position="1061"/>
    </location>
</feature>
<dbReference type="SUPFAM" id="SSF53901">
    <property type="entry name" value="Thiolase-like"/>
    <property type="match status" value="1"/>
</dbReference>
<dbReference type="PROSITE" id="PS52004">
    <property type="entry name" value="KS3_2"/>
    <property type="match status" value="1"/>
</dbReference>
<protein>
    <submittedName>
        <fullName evidence="10">Polyketide synthase ZmsA</fullName>
    </submittedName>
</protein>
<dbReference type="InterPro" id="IPR036291">
    <property type="entry name" value="NAD(P)-bd_dom_sf"/>
</dbReference>
<evidence type="ECO:0000259" key="8">
    <source>
        <dbReference type="PROSITE" id="PS52004"/>
    </source>
</evidence>
<comment type="similarity">
    <text evidence="2">Belongs to the short-chain dehydrogenases/reductases (SDR) family.</text>
</comment>
<feature type="region of interest" description="Disordered" evidence="7">
    <location>
        <begin position="1003"/>
        <end position="1075"/>
    </location>
</feature>
<dbReference type="SMART" id="SM00827">
    <property type="entry name" value="PKS_AT"/>
    <property type="match status" value="1"/>
</dbReference>
<evidence type="ECO:0000256" key="6">
    <source>
        <dbReference type="PROSITE-ProRule" id="PRU01363"/>
    </source>
</evidence>
<dbReference type="PANTHER" id="PTHR43074">
    <property type="entry name" value="OMEGA-3 POLYUNSATURATED FATTY ACID SYNTHASE PFAB-RELATED"/>
    <property type="match status" value="1"/>
</dbReference>
<dbReference type="Pfam" id="PF00109">
    <property type="entry name" value="ketoacyl-synt"/>
    <property type="match status" value="1"/>
</dbReference>
<dbReference type="Gene3D" id="1.10.1200.10">
    <property type="entry name" value="ACP-like"/>
    <property type="match status" value="1"/>
</dbReference>
<dbReference type="Gene3D" id="3.10.129.110">
    <property type="entry name" value="Polyketide synthase dehydratase"/>
    <property type="match status" value="1"/>
</dbReference>
<dbReference type="InterPro" id="IPR020841">
    <property type="entry name" value="PKS_Beta-ketoAc_synthase_dom"/>
</dbReference>
<keyword evidence="5" id="KW-0808">Transferase</keyword>
<dbReference type="Pfam" id="PF00698">
    <property type="entry name" value="Acyl_transf_1"/>
    <property type="match status" value="1"/>
</dbReference>
<dbReference type="Pfam" id="PF08659">
    <property type="entry name" value="KR"/>
    <property type="match status" value="1"/>
</dbReference>
<dbReference type="InterPro" id="IPR014043">
    <property type="entry name" value="Acyl_transferase_dom"/>
</dbReference>
<dbReference type="SMART" id="SM00822">
    <property type="entry name" value="PKS_KR"/>
    <property type="match status" value="1"/>
</dbReference>
<dbReference type="GO" id="GO:0004315">
    <property type="term" value="F:3-oxoacyl-[acyl-carrier-protein] synthase activity"/>
    <property type="evidence" value="ECO:0007669"/>
    <property type="project" value="InterPro"/>
</dbReference>
<feature type="domain" description="Ketosynthase family 3 (KS3)" evidence="8">
    <location>
        <begin position="27"/>
        <end position="489"/>
    </location>
</feature>
<sequence>MLPRDGFAFCEREYMLGKDILHLNSGASDIAIVGMASHFPDAASLHDFWRNINDKKDSITDVDTLPGDEYWYKEDFYDASPSSPDKTYGYKAGFIKPIDFDPVEFKIPPAIVDSISTAQLFALYVAKQAMVDAGLASENNTVDRDRIGVILGGSGNGNTSFSLAARQQAPYLRRIMIKSGLSASVADDVINRAHDLYLEWNEDSFPGFLGNVACGRIASYFDLGGTSYMVDAACASSLAAIKAAVGELQSGSCDAVLTGGVNLENSAFSFLCFSKTPALSKSNLSRPFDHQSDGIMLGDGVGMLVLKRLEDAELHGDRIYAVLKALEASSDGRAKSIFAPRYEGQVKAIRRTYQRAGITPSDLQLIEAHGTGTASGDNTELKSLAAVFEDMPVPPKSIALGSVKSQIGHTRCAAGAASMIKVAMALSHKVLPPTINVEQPCDTVADKNSPLYANTESRPWVRPANNTPRRAALSAFGFGGTNFHAVLEEYEREPQGRYRLNDLPATLLFQAETPDALLTVCKAAVEHLKQTTPEIALREHLRDQDLESLKAEQARLLFVVEEPQDMVVFLDNAIKQLTRQREQGWEHPAGIYYQPRAKEWDGAVVAMFPGQGSQYVNMGRGVAVDFPEIRQTLETLDALVQEDDLPTISSVIYPAPVFNDIERQKQQQHLTETANAQPAIGAISAGYYNLLKNIGFKADFFCGHSYGEVTALWAAGGLSEVDFYRVSLARGQAAASASAQCNGDSGAMLAASLSSVEEREAILTAYTDIVIANDNSTSQVVFGGSSEQIRQLHQQLEEKKVHCRLLPVSAAFHTRYIASAAKPFRKKLAAVSFQVPQGSLYSTALAQPYPSTPDQIAATLGDQLIQPVLFRQTIETIYQQGGRLFIEIGPKGVLGKLVADILKDRPHCVVSLNTSDKGEERVQLSRAIARLVAEGVPLTAFDRYARPAPLPTGKRSAVSVRLNGGFFLSAKNRTRRLNALRDGDTKTVEQFVAENANTLMDTTIKSQDVSTQKQASPPSNLRQVSDEPTNSSLKQSPMASAGFVSTSVESEKQPTSSSVSTPKAPASRMQEKGKLALPTSERDTVMENKAPLTYSHDSSSLNGLLTAQQVMSQLHQQFQSNQKEYISLLESLLNKQFTLLDKYPDHQNLPHMLGSLSQSVQLLNKNLELYHANHERYFATQQDLFEVEANHSSAPSVQRTPLSGNVALSIAAPIASAPVAFTAPVAAPIQATPVQSAPVQSAPVQPTPVAQATQTSAMSAPVAPVAPLTSTSPTLPSIPEPAVAERVVPVVVSEPAVTATTTPAPSVTLSEEEKVQIARFEAIKIEEITAKLIAIVSDRTGYPQDMIDGEMDLEADLGIDSIKRLEIFGAMFDAFSADAGIYHDASKNKDMETLDIESLSNINKMSTFFMDMIAEIIADIRSGGVNAADEEAESAREFFVEDNQRESQATVRDTGSEATLRALGFVTTTEDHAVKKPLAEPQVNQEPVVQHASTQIVMSGDNTAIASGTTTIDNIAIADPQGVGRYEVIRQSLPLPDRLAQAFEEARTWLIIDEEGQAPTALLTQLEQRGQRAIWMTISPTASKSKRRKKTSAARVLVQPNEVAIDETITELEIEHGTINGVIYLQSVRPVVKRVQDLFREQDYQSVETLFMLARRLQPSLNSNEHGYLMVVARGDGELGTSQRQMLPVVAAGVTGLTKSLNIEWKSVFCRTVDIIAALSDEAVARIIMEELQDSNQALGEVGRGTDGERMTLAVRPADGVLTAGANAVTAQDVFVVTGGARGITAGCVRALAQYAPATFILLGRTDIEAPLPEWALGADTPQARKAAAIASLQQQNVQPTPVKITAMLSSLEHNDEVRQTLAEIERYGATAVYRQCDITNAEQMISIIQEITRRYGAVTGIIHGAGNLADKRIEKKTLKDLRSVFDVKVRGLENLLQAVDIKKLRQVMLFSSVSGFFGNAGQTDYALANDILNKFSWLPLNGESRPVIRSINWGPWDGGMVNETLKRAYDAQNMVIIPVEAGYQRFLNEYRDGVTTQVIIGGPSYRAVQPVKALSNGEAVYRHVLEQRNPFLSHHVVNDKPVLPATAAIAWMAQTATERFPGYRVVKVAAFAVLKGIVFDGGQSENWQVCWKPADNYQTGSEALVLTMVVLNDKGEKHYQATLTLMTKAPEAIYKPITEDLSKRVVVEQPLYGDMRQGSLLFHGDAFRGVRELVHIDERGLTLACRLSGSDSAISGQFNPGSFDFFVHDVGLQLPLIWLMLRSDKAGLPSAIGQIDTIMPIPINTPFFVSMHIVKHTLSSLVTDIVLHDECGNCYSQLHQVEFTVSSALRKLFCQPRTETVITDK</sequence>
<feature type="active site" description="Proton donor; for dehydratase activity" evidence="6">
    <location>
        <position position="2245"/>
    </location>
</feature>
<evidence type="ECO:0000256" key="7">
    <source>
        <dbReference type="SAM" id="MobiDB-lite"/>
    </source>
</evidence>
<dbReference type="InterPro" id="IPR049552">
    <property type="entry name" value="PKS_DH_N"/>
</dbReference>
<dbReference type="InterPro" id="IPR004432">
    <property type="entry name" value="Omega_3_polyunsat_FA_synth"/>
</dbReference>
<evidence type="ECO:0000259" key="9">
    <source>
        <dbReference type="PROSITE" id="PS52019"/>
    </source>
</evidence>
<reference evidence="10" key="1">
    <citation type="journal article" date="2011" name="Mol. Plant Microbe Interact.">
        <title>A novel multidomain polyketide synthase is essential for zeamine production and the virulence of Dickeya zeae.</title>
        <authorList>
            <person name="Zhou J."/>
            <person name="Zhang H."/>
            <person name="Wu J."/>
            <person name="Liu Q."/>
            <person name="Xi P."/>
            <person name="Lee J."/>
            <person name="Liao J."/>
            <person name="Jiang Z."/>
            <person name="Zhang L.H."/>
        </authorList>
    </citation>
    <scope>NUCLEOTIDE SEQUENCE</scope>
    <source>
        <strain evidence="10">EC1</strain>
    </source>
</reference>
<dbReference type="GO" id="GO:0006633">
    <property type="term" value="P:fatty acid biosynthetic process"/>
    <property type="evidence" value="ECO:0007669"/>
    <property type="project" value="UniProtKB-UniPathway"/>
</dbReference>
<keyword evidence="3" id="KW-0596">Phosphopantetheine</keyword>
<feature type="active site" description="Proton acceptor; for dehydratase activity" evidence="6">
    <location>
        <position position="2076"/>
    </location>
</feature>
<dbReference type="PROSITE" id="PS00606">
    <property type="entry name" value="KS3_1"/>
    <property type="match status" value="1"/>
</dbReference>
<dbReference type="InterPro" id="IPR016039">
    <property type="entry name" value="Thiolase-like"/>
</dbReference>
<dbReference type="InterPro" id="IPR016036">
    <property type="entry name" value="Malonyl_transacylase_ACP-bd"/>
</dbReference>
<dbReference type="SUPFAM" id="SSF55048">
    <property type="entry name" value="Probable ACP-binding domain of malonyl-CoA ACP transacylase"/>
    <property type="match status" value="1"/>
</dbReference>
<reference evidence="10" key="2">
    <citation type="journal article" date="2013" name="Mol. Plant Microbe Interact.">
        <title>A nonribosomal peptide synthase containing a stand-alone condensation domain is essential for phytotoxin zeamine biosynthesis.</title>
        <authorList>
            <person name="Cheng Y."/>
            <person name="Liu X."/>
            <person name="An S."/>
            <person name="Chang C."/>
            <person name="Zou Y."/>
            <person name="Huang L."/>
            <person name="Zhong J."/>
            <person name="Liu Q."/>
            <person name="Jiang Z."/>
            <person name="Zhou J."/>
            <person name="Zhang L.H."/>
        </authorList>
    </citation>
    <scope>NUCLEOTIDE SEQUENCE</scope>
    <source>
        <strain evidence="10">EC1</strain>
    </source>
</reference>
<dbReference type="Pfam" id="PF21089">
    <property type="entry name" value="PKS_DH_N"/>
    <property type="match status" value="1"/>
</dbReference>
<dbReference type="CDD" id="cd08953">
    <property type="entry name" value="KR_2_SDR_x"/>
    <property type="match status" value="1"/>
</dbReference>
<dbReference type="SMART" id="SM00825">
    <property type="entry name" value="PKS_KS"/>
    <property type="match status" value="1"/>
</dbReference>
<dbReference type="PROSITE" id="PS52019">
    <property type="entry name" value="PKS_MFAS_DH"/>
    <property type="match status" value="1"/>
</dbReference>
<dbReference type="InterPro" id="IPR049900">
    <property type="entry name" value="PKS_mFAS_DH"/>
</dbReference>
<dbReference type="InterPro" id="IPR042104">
    <property type="entry name" value="PKS_dehydratase_sf"/>
</dbReference>
<dbReference type="InterPro" id="IPR032821">
    <property type="entry name" value="PKS_assoc"/>
</dbReference>
<dbReference type="InterPro" id="IPR052568">
    <property type="entry name" value="PKS-FAS_Synthase"/>
</dbReference>
<dbReference type="SUPFAM" id="SSF51735">
    <property type="entry name" value="NAD(P)-binding Rossmann-fold domains"/>
    <property type="match status" value="2"/>
</dbReference>
<accession>S5RNJ9</accession>
<dbReference type="Gene3D" id="3.40.47.10">
    <property type="match status" value="1"/>
</dbReference>
<comment type="pathway">
    <text evidence="1">Lipid metabolism; fatty acid biosynthesis.</text>
</comment>
<dbReference type="InterPro" id="IPR036736">
    <property type="entry name" value="ACP-like_sf"/>
</dbReference>
<dbReference type="InterPro" id="IPR001227">
    <property type="entry name" value="Ac_transferase_dom_sf"/>
</dbReference>
<feature type="region of interest" description="N-terminal hotdog fold" evidence="6">
    <location>
        <begin position="2044"/>
        <end position="2171"/>
    </location>
</feature>
<feature type="domain" description="PKS/mFAS DH" evidence="9">
    <location>
        <begin position="2044"/>
        <end position="2333"/>
    </location>
</feature>
<dbReference type="CDD" id="cd00833">
    <property type="entry name" value="PKS"/>
    <property type="match status" value="1"/>
</dbReference>
<dbReference type="Pfam" id="PF02801">
    <property type="entry name" value="Ketoacyl-synt_C"/>
    <property type="match status" value="1"/>
</dbReference>
<evidence type="ECO:0000256" key="2">
    <source>
        <dbReference type="ARBA" id="ARBA00006484"/>
    </source>
</evidence>
<dbReference type="PANTHER" id="PTHR43074:SF1">
    <property type="entry name" value="BETA-KETOACYL SYNTHASE FAMILY PROTEIN-RELATED"/>
    <property type="match status" value="1"/>
</dbReference>
<dbReference type="UniPathway" id="UPA00094"/>
<dbReference type="EMBL" id="KF214760">
    <property type="protein sequence ID" value="AGS15007.1"/>
    <property type="molecule type" value="Genomic_DNA"/>
</dbReference>
<evidence type="ECO:0000256" key="5">
    <source>
        <dbReference type="ARBA" id="ARBA00022679"/>
    </source>
</evidence>
<dbReference type="InterPro" id="IPR057326">
    <property type="entry name" value="KR_dom"/>
</dbReference>
<evidence type="ECO:0000256" key="4">
    <source>
        <dbReference type="ARBA" id="ARBA00022553"/>
    </source>
</evidence>
<dbReference type="Pfam" id="PF16197">
    <property type="entry name" value="KAsynt_C_assoc"/>
    <property type="match status" value="1"/>
</dbReference>
<dbReference type="SUPFAM" id="SSF52151">
    <property type="entry name" value="FabD/lysophospholipase-like"/>
    <property type="match status" value="1"/>
</dbReference>